<dbReference type="EMBL" id="CAJGYM010000058">
    <property type="protein sequence ID" value="CAD6195684.1"/>
    <property type="molecule type" value="Genomic_DNA"/>
</dbReference>
<reference evidence="3" key="1">
    <citation type="submission" date="2020-10" db="EMBL/GenBank/DDBJ databases">
        <authorList>
            <person name="Kikuchi T."/>
        </authorList>
    </citation>
    <scope>NUCLEOTIDE SEQUENCE</scope>
    <source>
        <strain evidence="3">NKZ352</strain>
    </source>
</reference>
<evidence type="ECO:0000313" key="4">
    <source>
        <dbReference type="Proteomes" id="UP000835052"/>
    </source>
</evidence>
<evidence type="ECO:0000256" key="2">
    <source>
        <dbReference type="SAM" id="SignalP"/>
    </source>
</evidence>
<proteinExistence type="predicted"/>
<organism evidence="3 4">
    <name type="scientific">Caenorhabditis auriculariae</name>
    <dbReference type="NCBI Taxonomy" id="2777116"/>
    <lineage>
        <taxon>Eukaryota</taxon>
        <taxon>Metazoa</taxon>
        <taxon>Ecdysozoa</taxon>
        <taxon>Nematoda</taxon>
        <taxon>Chromadorea</taxon>
        <taxon>Rhabditida</taxon>
        <taxon>Rhabditina</taxon>
        <taxon>Rhabditomorpha</taxon>
        <taxon>Rhabditoidea</taxon>
        <taxon>Rhabditidae</taxon>
        <taxon>Peloderinae</taxon>
        <taxon>Caenorhabditis</taxon>
    </lineage>
</organism>
<protein>
    <recommendedName>
        <fullName evidence="5">Secreted protein</fullName>
    </recommendedName>
</protein>
<accession>A0A8S1HIX9</accession>
<sequence>MTSKVAVSVVLMATIWMVKTAPTVVPVTPATTSPIEPRPVRAIPVQSDNGTLVERPLEDELHHVEEKSSEAMDDAETAGNAWHNAKTEMDNAL</sequence>
<evidence type="ECO:0008006" key="5">
    <source>
        <dbReference type="Google" id="ProtNLM"/>
    </source>
</evidence>
<keyword evidence="4" id="KW-1185">Reference proteome</keyword>
<feature type="signal peptide" evidence="2">
    <location>
        <begin position="1"/>
        <end position="20"/>
    </location>
</feature>
<evidence type="ECO:0000256" key="1">
    <source>
        <dbReference type="SAM" id="MobiDB-lite"/>
    </source>
</evidence>
<gene>
    <name evidence="3" type="ORF">CAUJ_LOCUS11603</name>
</gene>
<dbReference type="AlphaFoldDB" id="A0A8S1HIX9"/>
<feature type="chain" id="PRO_5035750853" description="Secreted protein" evidence="2">
    <location>
        <begin position="21"/>
        <end position="93"/>
    </location>
</feature>
<keyword evidence="2" id="KW-0732">Signal</keyword>
<evidence type="ECO:0000313" key="3">
    <source>
        <dbReference type="EMBL" id="CAD6195684.1"/>
    </source>
</evidence>
<name>A0A8S1HIX9_9PELO</name>
<feature type="region of interest" description="Disordered" evidence="1">
    <location>
        <begin position="65"/>
        <end position="93"/>
    </location>
</feature>
<dbReference type="Proteomes" id="UP000835052">
    <property type="component" value="Unassembled WGS sequence"/>
</dbReference>
<comment type="caution">
    <text evidence="3">The sequence shown here is derived from an EMBL/GenBank/DDBJ whole genome shotgun (WGS) entry which is preliminary data.</text>
</comment>